<reference evidence="6 7" key="1">
    <citation type="submission" date="2020-08" db="EMBL/GenBank/DDBJ databases">
        <title>Genomic Encyclopedia of Type Strains, Phase III (KMG-III): the genomes of soil and plant-associated and newly described type strains.</title>
        <authorList>
            <person name="Whitman W."/>
        </authorList>
    </citation>
    <scope>NUCLEOTIDE SEQUENCE [LARGE SCALE GENOMIC DNA]</scope>
    <source>
        <strain evidence="6 7">CECT 8654</strain>
    </source>
</reference>
<comment type="caution">
    <text evidence="6">The sequence shown here is derived from an EMBL/GenBank/DDBJ whole genome shotgun (WGS) entry which is preliminary data.</text>
</comment>
<dbReference type="InterPro" id="IPR036388">
    <property type="entry name" value="WH-like_DNA-bd_sf"/>
</dbReference>
<dbReference type="RefSeq" id="WP_183408757.1">
    <property type="nucleotide sequence ID" value="NZ_JACHWY010000001.1"/>
</dbReference>
<evidence type="ECO:0000256" key="4">
    <source>
        <dbReference type="ARBA" id="ARBA00023163"/>
    </source>
</evidence>
<dbReference type="FunFam" id="1.10.10.10:FF:000001">
    <property type="entry name" value="LysR family transcriptional regulator"/>
    <property type="match status" value="1"/>
</dbReference>
<evidence type="ECO:0000256" key="1">
    <source>
        <dbReference type="ARBA" id="ARBA00009437"/>
    </source>
</evidence>
<dbReference type="Proteomes" id="UP000537130">
    <property type="component" value="Unassembled WGS sequence"/>
</dbReference>
<keyword evidence="3 6" id="KW-0238">DNA-binding</keyword>
<dbReference type="PANTHER" id="PTHR30537">
    <property type="entry name" value="HTH-TYPE TRANSCRIPTIONAL REGULATOR"/>
    <property type="match status" value="1"/>
</dbReference>
<evidence type="ECO:0000259" key="5">
    <source>
        <dbReference type="PROSITE" id="PS50931"/>
    </source>
</evidence>
<dbReference type="SUPFAM" id="SSF46785">
    <property type="entry name" value="Winged helix' DNA-binding domain"/>
    <property type="match status" value="1"/>
</dbReference>
<dbReference type="InterPro" id="IPR058163">
    <property type="entry name" value="LysR-type_TF_proteobact-type"/>
</dbReference>
<dbReference type="Pfam" id="PF00126">
    <property type="entry name" value="HTH_1"/>
    <property type="match status" value="1"/>
</dbReference>
<evidence type="ECO:0000313" key="6">
    <source>
        <dbReference type="EMBL" id="MBB3046047.1"/>
    </source>
</evidence>
<organism evidence="6 7">
    <name type="scientific">Litorivivens lipolytica</name>
    <dbReference type="NCBI Taxonomy" id="1524264"/>
    <lineage>
        <taxon>Bacteria</taxon>
        <taxon>Pseudomonadati</taxon>
        <taxon>Pseudomonadota</taxon>
        <taxon>Gammaproteobacteria</taxon>
        <taxon>Litorivivens</taxon>
    </lineage>
</organism>
<dbReference type="InterPro" id="IPR036390">
    <property type="entry name" value="WH_DNA-bd_sf"/>
</dbReference>
<dbReference type="EMBL" id="JACHWY010000001">
    <property type="protein sequence ID" value="MBB3046047.1"/>
    <property type="molecule type" value="Genomic_DNA"/>
</dbReference>
<keyword evidence="7" id="KW-1185">Reference proteome</keyword>
<protein>
    <submittedName>
        <fullName evidence="6">DNA-binding transcriptional LysR family regulator</fullName>
    </submittedName>
</protein>
<comment type="similarity">
    <text evidence="1">Belongs to the LysR transcriptional regulatory family.</text>
</comment>
<dbReference type="SUPFAM" id="SSF53850">
    <property type="entry name" value="Periplasmic binding protein-like II"/>
    <property type="match status" value="1"/>
</dbReference>
<evidence type="ECO:0000313" key="7">
    <source>
        <dbReference type="Proteomes" id="UP000537130"/>
    </source>
</evidence>
<dbReference type="PROSITE" id="PS50931">
    <property type="entry name" value="HTH_LYSR"/>
    <property type="match status" value="1"/>
</dbReference>
<dbReference type="Gene3D" id="1.10.10.10">
    <property type="entry name" value="Winged helix-like DNA-binding domain superfamily/Winged helix DNA-binding domain"/>
    <property type="match status" value="1"/>
</dbReference>
<keyword evidence="2" id="KW-0805">Transcription regulation</keyword>
<evidence type="ECO:0000256" key="3">
    <source>
        <dbReference type="ARBA" id="ARBA00023125"/>
    </source>
</evidence>
<dbReference type="AlphaFoldDB" id="A0A7W4W359"/>
<feature type="domain" description="HTH lysR-type" evidence="5">
    <location>
        <begin position="4"/>
        <end position="61"/>
    </location>
</feature>
<dbReference type="InterPro" id="IPR000847">
    <property type="entry name" value="LysR_HTH_N"/>
</dbReference>
<dbReference type="GO" id="GO:0003700">
    <property type="term" value="F:DNA-binding transcription factor activity"/>
    <property type="evidence" value="ECO:0007669"/>
    <property type="project" value="InterPro"/>
</dbReference>
<evidence type="ECO:0000256" key="2">
    <source>
        <dbReference type="ARBA" id="ARBA00023015"/>
    </source>
</evidence>
<name>A0A7W4W359_9GAMM</name>
<dbReference type="Gene3D" id="3.40.190.290">
    <property type="match status" value="1"/>
</dbReference>
<dbReference type="GO" id="GO:0006351">
    <property type="term" value="P:DNA-templated transcription"/>
    <property type="evidence" value="ECO:0007669"/>
    <property type="project" value="TreeGrafter"/>
</dbReference>
<accession>A0A7W4W359</accession>
<dbReference type="InterPro" id="IPR005119">
    <property type="entry name" value="LysR_subst-bd"/>
</dbReference>
<dbReference type="PANTHER" id="PTHR30537:SF3">
    <property type="entry name" value="TRANSCRIPTIONAL REGULATORY PROTEIN"/>
    <property type="match status" value="1"/>
</dbReference>
<sequence length="312" mass="35139">MQNLDWNDIQYCLAVVREGSVTAAARALDVNHTTVSRRITALEKQLNVRLFDRSTAGWLITPVGEQVLKSAEAIADEVNTIQRQVLADSQELSGTLKVTAVDLTIQRVLQPALKAFCEKYPDITIELISSEDPFNLSVHEADIAFRVTNDPPPNVLGKKIADFAYGIYGTQEVAERLQNGDRSVGTIMWLSDQRRPAPQWKEMSFPDLPVRFRVNSLNVTYDLVRNGHGIAQLPTGLGEMDPLLTRIPCEHVDNPMGFWVLSHIDLRTTARIRIFRDFMLEAIEPRIPALEGRVSARELLNNEAYSEYLVKE</sequence>
<dbReference type="Pfam" id="PF03466">
    <property type="entry name" value="LysR_substrate"/>
    <property type="match status" value="1"/>
</dbReference>
<dbReference type="GO" id="GO:0043565">
    <property type="term" value="F:sequence-specific DNA binding"/>
    <property type="evidence" value="ECO:0007669"/>
    <property type="project" value="TreeGrafter"/>
</dbReference>
<gene>
    <name evidence="6" type="ORF">FHR99_000283</name>
</gene>
<keyword evidence="4" id="KW-0804">Transcription</keyword>
<proteinExistence type="inferred from homology"/>